<organism evidence="1 2">
    <name type="scientific">Scutellospora calospora</name>
    <dbReference type="NCBI Taxonomy" id="85575"/>
    <lineage>
        <taxon>Eukaryota</taxon>
        <taxon>Fungi</taxon>
        <taxon>Fungi incertae sedis</taxon>
        <taxon>Mucoromycota</taxon>
        <taxon>Glomeromycotina</taxon>
        <taxon>Glomeromycetes</taxon>
        <taxon>Diversisporales</taxon>
        <taxon>Gigasporaceae</taxon>
        <taxon>Scutellospora</taxon>
    </lineage>
</organism>
<sequence length="206" mass="23659">EAEGKFLELQKQVGEELIKLAQNAQGFRRNEQNELELFEPDETPQPDLGRLRELRNDLKKQKKSSQTTFAYGIPTPPYTPPLKPKQELNILDEFAQDQLPAHEIAQLQKTIQELQQKNQTLIKTIQGLKNPTQFPKENQETPSTFTCSTCTRILNIELIRLAKKSGKKICRNCTLLMLKRANQLSGKHIVLKIKKKPEQPTQSNFT</sequence>
<accession>A0ACA9PGE9</accession>
<reference evidence="1" key="1">
    <citation type="submission" date="2021-06" db="EMBL/GenBank/DDBJ databases">
        <authorList>
            <person name="Kallberg Y."/>
            <person name="Tangrot J."/>
            <person name="Rosling A."/>
        </authorList>
    </citation>
    <scope>NUCLEOTIDE SEQUENCE</scope>
    <source>
        <strain evidence="1">AU212A</strain>
    </source>
</reference>
<feature type="non-terminal residue" evidence="1">
    <location>
        <position position="1"/>
    </location>
</feature>
<proteinExistence type="predicted"/>
<dbReference type="Proteomes" id="UP000789860">
    <property type="component" value="Unassembled WGS sequence"/>
</dbReference>
<evidence type="ECO:0000313" key="2">
    <source>
        <dbReference type="Proteomes" id="UP000789860"/>
    </source>
</evidence>
<name>A0ACA9PGE9_9GLOM</name>
<dbReference type="EMBL" id="CAJVPM010041733">
    <property type="protein sequence ID" value="CAG8707155.1"/>
    <property type="molecule type" value="Genomic_DNA"/>
</dbReference>
<protein>
    <submittedName>
        <fullName evidence="1">9592_t:CDS:1</fullName>
    </submittedName>
</protein>
<feature type="non-terminal residue" evidence="1">
    <location>
        <position position="206"/>
    </location>
</feature>
<comment type="caution">
    <text evidence="1">The sequence shown here is derived from an EMBL/GenBank/DDBJ whole genome shotgun (WGS) entry which is preliminary data.</text>
</comment>
<gene>
    <name evidence="1" type="ORF">SCALOS_LOCUS10728</name>
</gene>
<keyword evidence="2" id="KW-1185">Reference proteome</keyword>
<evidence type="ECO:0000313" key="1">
    <source>
        <dbReference type="EMBL" id="CAG8707155.1"/>
    </source>
</evidence>